<organism evidence="13 14">
    <name type="scientific">Tetrapisispora phaffii (strain ATCC 24235 / CBS 4417 / NBRC 1672 / NRRL Y-8282 / UCD 70-5)</name>
    <name type="common">Yeast</name>
    <name type="synonym">Fabospora phaffii</name>
    <dbReference type="NCBI Taxonomy" id="1071381"/>
    <lineage>
        <taxon>Eukaryota</taxon>
        <taxon>Fungi</taxon>
        <taxon>Dikarya</taxon>
        <taxon>Ascomycota</taxon>
        <taxon>Saccharomycotina</taxon>
        <taxon>Saccharomycetes</taxon>
        <taxon>Saccharomycetales</taxon>
        <taxon>Saccharomycetaceae</taxon>
        <taxon>Tetrapisispora</taxon>
    </lineage>
</organism>
<dbReference type="InterPro" id="IPR002942">
    <property type="entry name" value="S4_RNA-bd"/>
</dbReference>
<keyword evidence="3 10" id="KW-0699">rRNA-binding</keyword>
<evidence type="ECO:0000259" key="12">
    <source>
        <dbReference type="SMART" id="SM00363"/>
    </source>
</evidence>
<evidence type="ECO:0000313" key="13">
    <source>
        <dbReference type="EMBL" id="CCE63676.1"/>
    </source>
</evidence>
<dbReference type="InterPro" id="IPR036986">
    <property type="entry name" value="S4_RNA-bd_sf"/>
</dbReference>
<comment type="subcellular location">
    <subcellularLocation>
        <location evidence="1">Mitochondrion</location>
    </subcellularLocation>
</comment>
<dbReference type="HOGENOM" id="CLU_026386_0_0_1"/>
<dbReference type="PROSITE" id="PS00632">
    <property type="entry name" value="RIBOSOMAL_S4"/>
    <property type="match status" value="1"/>
</dbReference>
<dbReference type="SMART" id="SM00363">
    <property type="entry name" value="S4"/>
    <property type="match status" value="1"/>
</dbReference>
<protein>
    <recommendedName>
        <fullName evidence="9">Small ribosomal subunit protein uS4m</fullName>
    </recommendedName>
</protein>
<dbReference type="OrthoDB" id="3356781at2759"/>
<evidence type="ECO:0000313" key="14">
    <source>
        <dbReference type="Proteomes" id="UP000005666"/>
    </source>
</evidence>
<dbReference type="GO" id="GO:0042274">
    <property type="term" value="P:ribosomal small subunit biogenesis"/>
    <property type="evidence" value="ECO:0007669"/>
    <property type="project" value="TreeGrafter"/>
</dbReference>
<evidence type="ECO:0000256" key="1">
    <source>
        <dbReference type="ARBA" id="ARBA00004173"/>
    </source>
</evidence>
<evidence type="ECO:0000256" key="2">
    <source>
        <dbReference type="ARBA" id="ARBA00007465"/>
    </source>
</evidence>
<dbReference type="STRING" id="1071381.G8BV94"/>
<sequence length="506" mass="58537">MPKKGTLLKSLSRGRVRASFNKYNLFNLYKKSQISFRTKTLYQQKWQAKQETRSYHGEHIREGRWQIMFQSKLDSVAQLDASLRGGKVEDTPYLLQTYAVLEKRLDFALFRAMFASSIRQARQFILHGNVHVNGVRVKHPSFILKPGDVFNVKQEKVLQALGAKKPDLKKALNVDKRQIILHNKFVEFAKKNPKQAWKQRIEKIKQLSNDSVEKKEYLTLVENYKKGLDAKELEELRNCTPEELLKNIIKTQPKQAPGLENDKAEKSDASTEAEKPNESAGKVENLTDADFESIFERDVTLKNLATQCYQEFSNSKLFDFESIKAKSEEEISTLVKDLLSPSDNIKKNLTDSQKVSMRTGKKHLSELEKKYSEAIRKYYKIAKNDSKSNELPFDSNWINSLVAHEKLDFAKLADNEQLAQTSIKLPNQHHVWGRKRSSLPFFTPWKPRPFLAPFAILPHHLEISFLTCHAVYLRNPVARPGHSEVISPFDTPLHERAYMFYNRKGK</sequence>
<evidence type="ECO:0000256" key="3">
    <source>
        <dbReference type="ARBA" id="ARBA00022730"/>
    </source>
</evidence>
<dbReference type="GeneID" id="11535352"/>
<evidence type="ECO:0000256" key="8">
    <source>
        <dbReference type="ARBA" id="ARBA00037226"/>
    </source>
</evidence>
<feature type="compositionally biased region" description="Basic and acidic residues" evidence="11">
    <location>
        <begin position="260"/>
        <end position="277"/>
    </location>
</feature>
<dbReference type="OMA" id="GDMFQVE"/>
<dbReference type="SUPFAM" id="SSF55174">
    <property type="entry name" value="Alpha-L RNA-binding motif"/>
    <property type="match status" value="1"/>
</dbReference>
<dbReference type="PANTHER" id="PTHR11831">
    <property type="entry name" value="30S 40S RIBOSOMAL PROTEIN"/>
    <property type="match status" value="1"/>
</dbReference>
<dbReference type="PANTHER" id="PTHR11831:SF4">
    <property type="entry name" value="SMALL RIBOSOMAL SUBUNIT PROTEIN US4M"/>
    <property type="match status" value="1"/>
</dbReference>
<proteinExistence type="inferred from homology"/>
<dbReference type="Gene3D" id="3.10.290.10">
    <property type="entry name" value="RNA-binding S4 domain"/>
    <property type="match status" value="1"/>
</dbReference>
<feature type="region of interest" description="Disordered" evidence="11">
    <location>
        <begin position="250"/>
        <end position="282"/>
    </location>
</feature>
<dbReference type="AlphaFoldDB" id="G8BV94"/>
<gene>
    <name evidence="13" type="primary">TPHA0F01940</name>
    <name evidence="13" type="ordered locus">TPHA_0F01940</name>
</gene>
<dbReference type="PROSITE" id="PS50889">
    <property type="entry name" value="S4"/>
    <property type="match status" value="1"/>
</dbReference>
<keyword evidence="6" id="KW-0496">Mitochondrion</keyword>
<evidence type="ECO:0000256" key="5">
    <source>
        <dbReference type="ARBA" id="ARBA00022980"/>
    </source>
</evidence>
<evidence type="ECO:0000256" key="4">
    <source>
        <dbReference type="ARBA" id="ARBA00022884"/>
    </source>
</evidence>
<comment type="similarity">
    <text evidence="2">Belongs to the universal ribosomal protein uS4 family.</text>
</comment>
<feature type="domain" description="RNA-binding S4" evidence="12">
    <location>
        <begin position="103"/>
        <end position="163"/>
    </location>
</feature>
<keyword evidence="4 10" id="KW-0694">RNA-binding</keyword>
<dbReference type="eggNOG" id="ENOG502QTS9">
    <property type="taxonomic scope" value="Eukaryota"/>
</dbReference>
<keyword evidence="5" id="KW-0689">Ribosomal protein</keyword>
<dbReference type="CDD" id="cd00165">
    <property type="entry name" value="S4"/>
    <property type="match status" value="1"/>
</dbReference>
<dbReference type="Pfam" id="PF01479">
    <property type="entry name" value="S4"/>
    <property type="match status" value="1"/>
</dbReference>
<keyword evidence="7" id="KW-0687">Ribonucleoprotein</keyword>
<dbReference type="InterPro" id="IPR022801">
    <property type="entry name" value="Ribosomal_uS4"/>
</dbReference>
<dbReference type="InterPro" id="IPR018079">
    <property type="entry name" value="Ribosomal_uS4_CS"/>
</dbReference>
<evidence type="ECO:0000256" key="11">
    <source>
        <dbReference type="SAM" id="MobiDB-lite"/>
    </source>
</evidence>
<evidence type="ECO:0000256" key="9">
    <source>
        <dbReference type="ARBA" id="ARBA00071419"/>
    </source>
</evidence>
<evidence type="ECO:0000256" key="7">
    <source>
        <dbReference type="ARBA" id="ARBA00023274"/>
    </source>
</evidence>
<dbReference type="GO" id="GO:0003735">
    <property type="term" value="F:structural constituent of ribosome"/>
    <property type="evidence" value="ECO:0007669"/>
    <property type="project" value="EnsemblFungi"/>
</dbReference>
<dbReference type="KEGG" id="tpf:TPHA_0F01940"/>
<name>G8BV94_TETPH</name>
<keyword evidence="14" id="KW-1185">Reference proteome</keyword>
<dbReference type="GO" id="GO:0005763">
    <property type="term" value="C:mitochondrial small ribosomal subunit"/>
    <property type="evidence" value="ECO:0007669"/>
    <property type="project" value="EnsemblFungi"/>
</dbReference>
<dbReference type="Proteomes" id="UP000005666">
    <property type="component" value="Chromosome 6"/>
</dbReference>
<evidence type="ECO:0000256" key="10">
    <source>
        <dbReference type="PROSITE-ProRule" id="PRU00182"/>
    </source>
</evidence>
<reference evidence="13 14" key="1">
    <citation type="journal article" date="2011" name="Proc. Natl. Acad. Sci. U.S.A.">
        <title>Evolutionary erosion of yeast sex chromosomes by mating-type switching accidents.</title>
        <authorList>
            <person name="Gordon J.L."/>
            <person name="Armisen D."/>
            <person name="Proux-Wera E."/>
            <person name="Oheigeartaigh S.S."/>
            <person name="Byrne K.P."/>
            <person name="Wolfe K.H."/>
        </authorList>
    </citation>
    <scope>NUCLEOTIDE SEQUENCE [LARGE SCALE GENOMIC DNA]</scope>
    <source>
        <strain evidence="14">ATCC 24235 / CBS 4417 / NBRC 1672 / NRRL Y-8282 / UCD 70-5</strain>
    </source>
</reference>
<dbReference type="GO" id="GO:0019843">
    <property type="term" value="F:rRNA binding"/>
    <property type="evidence" value="ECO:0007669"/>
    <property type="project" value="UniProtKB-KW"/>
</dbReference>
<accession>G8BV94</accession>
<dbReference type="FunFam" id="3.10.290.10:FF:000025">
    <property type="entry name" value="30S ribosomal subunit S4"/>
    <property type="match status" value="1"/>
</dbReference>
<dbReference type="EMBL" id="HE612861">
    <property type="protein sequence ID" value="CCE63676.1"/>
    <property type="molecule type" value="Genomic_DNA"/>
</dbReference>
<comment type="function">
    <text evidence="8">Component of the mitochondrial ribosome (mitoribosome), a dedicated translation machinery responsible for the synthesis of mitochondrial genome-encoded proteins, including at least some of the essential transmembrane subunits of the mitochondrial respiratory chain. The mitoribosomes are attached to the mitochondrial inner membrane and translation products are cotranslationally integrated into the membrane.</text>
</comment>
<dbReference type="RefSeq" id="XP_003686110.1">
    <property type="nucleotide sequence ID" value="XM_003686062.1"/>
</dbReference>
<evidence type="ECO:0000256" key="6">
    <source>
        <dbReference type="ARBA" id="ARBA00023128"/>
    </source>
</evidence>